<dbReference type="EMBL" id="JAUKUD010000002">
    <property type="protein sequence ID" value="KAK0751802.1"/>
    <property type="molecule type" value="Genomic_DNA"/>
</dbReference>
<keyword evidence="1" id="KW-0472">Membrane</keyword>
<evidence type="ECO:0008006" key="4">
    <source>
        <dbReference type="Google" id="ProtNLM"/>
    </source>
</evidence>
<comment type="caution">
    <text evidence="2">The sequence shown here is derived from an EMBL/GenBank/DDBJ whole genome shotgun (WGS) entry which is preliminary data.</text>
</comment>
<protein>
    <recommendedName>
        <fullName evidence="4">MARVEL domain-containing protein</fullName>
    </recommendedName>
</protein>
<accession>A0AA40KAR1</accession>
<sequence length="221" mass="24686">MPTPSPPTATPTRPPGWFESFRKRSAHETSGHLGGLLFALGQVAFRTVALLFETATLAFVAWTFAKWQDEATVRVDIVWPCFFPIIVAILADGYELVSLLFLARKRPINSIAVAFDIVVAGVGIFCFITVSLSGYEAYRGLQGQAMRPRARWATDMNTLMVFMLVFSLLHILFVVVAAIGGVYLIIVHKRVQRLERVARNQAEMIQFSERRKRMTVAAVPV</sequence>
<evidence type="ECO:0000313" key="2">
    <source>
        <dbReference type="EMBL" id="KAK0751802.1"/>
    </source>
</evidence>
<evidence type="ECO:0000256" key="1">
    <source>
        <dbReference type="SAM" id="Phobius"/>
    </source>
</evidence>
<proteinExistence type="predicted"/>
<reference evidence="2" key="1">
    <citation type="submission" date="2023-06" db="EMBL/GenBank/DDBJ databases">
        <title>Genome-scale phylogeny and comparative genomics of the fungal order Sordariales.</title>
        <authorList>
            <consortium name="Lawrence Berkeley National Laboratory"/>
            <person name="Hensen N."/>
            <person name="Bonometti L."/>
            <person name="Westerberg I."/>
            <person name="Brannstrom I.O."/>
            <person name="Guillou S."/>
            <person name="Cros-Aarteil S."/>
            <person name="Calhoun S."/>
            <person name="Haridas S."/>
            <person name="Kuo A."/>
            <person name="Mondo S."/>
            <person name="Pangilinan J."/>
            <person name="Riley R."/>
            <person name="LaButti K."/>
            <person name="Andreopoulos B."/>
            <person name="Lipzen A."/>
            <person name="Chen C."/>
            <person name="Yanf M."/>
            <person name="Daum C."/>
            <person name="Ng V."/>
            <person name="Clum A."/>
            <person name="Steindorff A."/>
            <person name="Ohm R."/>
            <person name="Martin F."/>
            <person name="Silar P."/>
            <person name="Natvig D."/>
            <person name="Lalanne C."/>
            <person name="Gautier V."/>
            <person name="Ament-velasquez S.L."/>
            <person name="Kruys A."/>
            <person name="Hutchinson M.I."/>
            <person name="Powell A.J."/>
            <person name="Barry K."/>
            <person name="Miller A.N."/>
            <person name="Grigoriev I.V."/>
            <person name="Debuchy R."/>
            <person name="Gladieux P."/>
            <person name="Thoren M.H."/>
            <person name="Johannesson H."/>
        </authorList>
    </citation>
    <scope>NUCLEOTIDE SEQUENCE</scope>
    <source>
        <strain evidence="2">SMH3187-1</strain>
    </source>
</reference>
<feature type="transmembrane region" description="Helical" evidence="1">
    <location>
        <begin position="114"/>
        <end position="138"/>
    </location>
</feature>
<keyword evidence="1" id="KW-0812">Transmembrane</keyword>
<feature type="transmembrane region" description="Helical" evidence="1">
    <location>
        <begin position="77"/>
        <end position="102"/>
    </location>
</feature>
<organism evidence="2 3">
    <name type="scientific">Schizothecium vesticola</name>
    <dbReference type="NCBI Taxonomy" id="314040"/>
    <lineage>
        <taxon>Eukaryota</taxon>
        <taxon>Fungi</taxon>
        <taxon>Dikarya</taxon>
        <taxon>Ascomycota</taxon>
        <taxon>Pezizomycotina</taxon>
        <taxon>Sordariomycetes</taxon>
        <taxon>Sordariomycetidae</taxon>
        <taxon>Sordariales</taxon>
        <taxon>Schizotheciaceae</taxon>
        <taxon>Schizothecium</taxon>
    </lineage>
</organism>
<dbReference type="AlphaFoldDB" id="A0AA40KAR1"/>
<feature type="transmembrane region" description="Helical" evidence="1">
    <location>
        <begin position="43"/>
        <end position="65"/>
    </location>
</feature>
<gene>
    <name evidence="2" type="ORF">B0T18DRAFT_319752</name>
</gene>
<keyword evidence="1" id="KW-1133">Transmembrane helix</keyword>
<keyword evidence="3" id="KW-1185">Reference proteome</keyword>
<name>A0AA40KAR1_9PEZI</name>
<evidence type="ECO:0000313" key="3">
    <source>
        <dbReference type="Proteomes" id="UP001172155"/>
    </source>
</evidence>
<feature type="transmembrane region" description="Helical" evidence="1">
    <location>
        <begin position="158"/>
        <end position="186"/>
    </location>
</feature>
<dbReference type="Proteomes" id="UP001172155">
    <property type="component" value="Unassembled WGS sequence"/>
</dbReference>